<protein>
    <submittedName>
        <fullName evidence="1">Uncharacterized protein</fullName>
    </submittedName>
</protein>
<dbReference type="EMBL" id="KZ819815">
    <property type="protein sequence ID" value="PWN51823.1"/>
    <property type="molecule type" value="Genomic_DNA"/>
</dbReference>
<keyword evidence="2" id="KW-1185">Reference proteome</keyword>
<organism evidence="1 2">
    <name type="scientific">Violaceomyces palustris</name>
    <dbReference type="NCBI Taxonomy" id="1673888"/>
    <lineage>
        <taxon>Eukaryota</taxon>
        <taxon>Fungi</taxon>
        <taxon>Dikarya</taxon>
        <taxon>Basidiomycota</taxon>
        <taxon>Ustilaginomycotina</taxon>
        <taxon>Ustilaginomycetes</taxon>
        <taxon>Violaceomycetales</taxon>
        <taxon>Violaceomycetaceae</taxon>
        <taxon>Violaceomyces</taxon>
    </lineage>
</organism>
<sequence length="172" mass="19226">MTTSNSNNRGRSQPSLYSSISKLPLIKSPSAQVPPPIQLPKDIHPLPQDVRPYFVYPFSLESYVLSPSAPSSSTISQLYQRHERYLEEREAETRERERQALRRIAPGWSEGDHSILTPQIGTRANPSKTSVDAASPIEPLKGSTAKSRRFNNDMDDMIDTLAHLDSLDDSPP</sequence>
<evidence type="ECO:0000313" key="1">
    <source>
        <dbReference type="EMBL" id="PWN51823.1"/>
    </source>
</evidence>
<gene>
    <name evidence="1" type="ORF">IE53DRAFT_385815</name>
</gene>
<reference evidence="1 2" key="1">
    <citation type="journal article" date="2018" name="Mol. Biol. Evol.">
        <title>Broad Genomic Sampling Reveals a Smut Pathogenic Ancestry of the Fungal Clade Ustilaginomycotina.</title>
        <authorList>
            <person name="Kijpornyongpan T."/>
            <person name="Mondo S.J."/>
            <person name="Barry K."/>
            <person name="Sandor L."/>
            <person name="Lee J."/>
            <person name="Lipzen A."/>
            <person name="Pangilinan J."/>
            <person name="LaButti K."/>
            <person name="Hainaut M."/>
            <person name="Henrissat B."/>
            <person name="Grigoriev I.V."/>
            <person name="Spatafora J.W."/>
            <person name="Aime M.C."/>
        </authorList>
    </citation>
    <scope>NUCLEOTIDE SEQUENCE [LARGE SCALE GENOMIC DNA]</scope>
    <source>
        <strain evidence="1 2">SA 807</strain>
    </source>
</reference>
<evidence type="ECO:0000313" key="2">
    <source>
        <dbReference type="Proteomes" id="UP000245626"/>
    </source>
</evidence>
<dbReference type="Proteomes" id="UP000245626">
    <property type="component" value="Unassembled WGS sequence"/>
</dbReference>
<accession>A0ACD0P140</accession>
<name>A0ACD0P140_9BASI</name>
<proteinExistence type="predicted"/>